<accession>A0A2U3LUK9</accession>
<reference evidence="5" key="1">
    <citation type="submission" date="2018-02" db="EMBL/GenBank/DDBJ databases">
        <authorList>
            <person name="Hausmann B."/>
        </authorList>
    </citation>
    <scope>NUCLEOTIDE SEQUENCE [LARGE SCALE GENOMIC DNA]</scope>
    <source>
        <strain evidence="5">Peat soil MAG SbF1</strain>
    </source>
</reference>
<feature type="domain" description="NADPH-dependent FMN reductase-like" evidence="3">
    <location>
        <begin position="26"/>
        <end position="173"/>
    </location>
</feature>
<dbReference type="GO" id="GO:0016491">
    <property type="term" value="F:oxidoreductase activity"/>
    <property type="evidence" value="ECO:0007669"/>
    <property type="project" value="InterPro"/>
</dbReference>
<evidence type="ECO:0000256" key="2">
    <source>
        <dbReference type="ARBA" id="ARBA00022643"/>
    </source>
</evidence>
<dbReference type="Pfam" id="PF03358">
    <property type="entry name" value="FMN_red"/>
    <property type="match status" value="1"/>
</dbReference>
<dbReference type="InterPro" id="IPR005025">
    <property type="entry name" value="FMN_Rdtase-like_dom"/>
</dbReference>
<dbReference type="EMBL" id="OMOF01000823">
    <property type="protein sequence ID" value="SPF55581.1"/>
    <property type="molecule type" value="Genomic_DNA"/>
</dbReference>
<organism evidence="4 5">
    <name type="scientific">Candidatus Desulfosporosinus infrequens</name>
    <dbReference type="NCBI Taxonomy" id="2043169"/>
    <lineage>
        <taxon>Bacteria</taxon>
        <taxon>Bacillati</taxon>
        <taxon>Bacillota</taxon>
        <taxon>Clostridia</taxon>
        <taxon>Eubacteriales</taxon>
        <taxon>Desulfitobacteriaceae</taxon>
        <taxon>Desulfosporosinus</taxon>
    </lineage>
</organism>
<proteinExistence type="predicted"/>
<evidence type="ECO:0000256" key="1">
    <source>
        <dbReference type="ARBA" id="ARBA00022630"/>
    </source>
</evidence>
<dbReference type="InterPro" id="IPR051796">
    <property type="entry name" value="ISF_SsuE-like"/>
</dbReference>
<keyword evidence="1" id="KW-0285">Flavoprotein</keyword>
<dbReference type="AlphaFoldDB" id="A0A2U3LUK9"/>
<dbReference type="PANTHER" id="PTHR43278">
    <property type="entry name" value="NAD(P)H-DEPENDENT FMN-CONTAINING OXIDOREDUCTASE YWQN-RELATED"/>
    <property type="match status" value="1"/>
</dbReference>
<name>A0A2U3LUK9_9FIRM</name>
<dbReference type="PANTHER" id="PTHR43278:SF1">
    <property type="entry name" value="IRON-SULFUR FLAVOPROTEIN MJ1083"/>
    <property type="match status" value="1"/>
</dbReference>
<dbReference type="Proteomes" id="UP000238916">
    <property type="component" value="Unassembled WGS sequence"/>
</dbReference>
<dbReference type="Gene3D" id="3.40.50.360">
    <property type="match status" value="1"/>
</dbReference>
<gene>
    <name evidence="4" type="ORF">SBF1_840055</name>
</gene>
<evidence type="ECO:0000313" key="5">
    <source>
        <dbReference type="Proteomes" id="UP000238916"/>
    </source>
</evidence>
<keyword evidence="2" id="KW-0288">FMN</keyword>
<evidence type="ECO:0000259" key="3">
    <source>
        <dbReference type="Pfam" id="PF03358"/>
    </source>
</evidence>
<dbReference type="InterPro" id="IPR029039">
    <property type="entry name" value="Flavoprotein-like_sf"/>
</dbReference>
<evidence type="ECO:0000313" key="4">
    <source>
        <dbReference type="EMBL" id="SPF55581.1"/>
    </source>
</evidence>
<protein>
    <submittedName>
        <fullName evidence="4">NADPH-dependent FMN reductase family protein</fullName>
    </submittedName>
</protein>
<sequence>MYFHEHYFPDTMGVFNIESDKGLKKMNVMIFTSSPNIDGLTAACANAAKTGAEEAGAHVIMVNLNQQQIGHCQACGNGWGSCRSEHECQVKDDFQKVHAAMADIEAFILITPVYFGEMSESAKNFTDRLRRCEALKKGKTLFEGKPVIAVAAAGGSGNGLTSCLTSMERLFTHVRAEKFDFMGITQKNKRYKLDALQEAGKEMVSKHSL</sequence>
<dbReference type="SUPFAM" id="SSF52218">
    <property type="entry name" value="Flavoproteins"/>
    <property type="match status" value="1"/>
</dbReference>